<protein>
    <submittedName>
        <fullName evidence="1">Uncharacterized protein</fullName>
    </submittedName>
</protein>
<dbReference type="Proteomes" id="UP000184280">
    <property type="component" value="Unassembled WGS sequence"/>
</dbReference>
<dbReference type="AlphaFoldDB" id="A0A1M7P1D5"/>
<sequence length="194" mass="22887">MVKQAFYSIESKYLMNEYKQALEELMKKDCYVTGLRKTIEEQVQDYYNQFRGNWYKLQIDGISDDDTDVRIGNVEVEFNSNMLTVRLYLVLDPHTLSDNIALTDKEKRIISKAKKLWEKDKNYNTVYDYDCFLELSDKLEMMDSYTELVSVKYFLFNDSHILEDLEICTGRLVLGTNSTGTKVRLNMAEQRNII</sequence>
<evidence type="ECO:0000313" key="1">
    <source>
        <dbReference type="EMBL" id="SHN09950.1"/>
    </source>
</evidence>
<dbReference type="EMBL" id="FRCJ01000012">
    <property type="protein sequence ID" value="SHN09950.1"/>
    <property type="molecule type" value="Genomic_DNA"/>
</dbReference>
<evidence type="ECO:0000313" key="2">
    <source>
        <dbReference type="Proteomes" id="UP000184280"/>
    </source>
</evidence>
<gene>
    <name evidence="1" type="ORF">SAMN04488494_0279</name>
</gene>
<proteinExistence type="predicted"/>
<name>A0A1M7P1D5_XYLRU</name>
<reference evidence="1 2" key="1">
    <citation type="submission" date="2016-11" db="EMBL/GenBank/DDBJ databases">
        <authorList>
            <person name="Jaros S."/>
            <person name="Januszkiewicz K."/>
            <person name="Wedrychowicz H."/>
        </authorList>
    </citation>
    <scope>NUCLEOTIDE SEQUENCE [LARGE SCALE GENOMIC DNA]</scope>
    <source>
        <strain evidence="1 2">BPI-34</strain>
    </source>
</reference>
<organism evidence="1 2">
    <name type="scientific">Xylanibacter ruminicola</name>
    <name type="common">Prevotella ruminicola</name>
    <dbReference type="NCBI Taxonomy" id="839"/>
    <lineage>
        <taxon>Bacteria</taxon>
        <taxon>Pseudomonadati</taxon>
        <taxon>Bacteroidota</taxon>
        <taxon>Bacteroidia</taxon>
        <taxon>Bacteroidales</taxon>
        <taxon>Prevotellaceae</taxon>
        <taxon>Xylanibacter</taxon>
    </lineage>
</organism>
<accession>A0A1M7P1D5</accession>